<feature type="domain" description="Zinc knuckle CX2CX4HX4C" evidence="2">
    <location>
        <begin position="160"/>
        <end position="191"/>
    </location>
</feature>
<proteinExistence type="predicted"/>
<sequence>MESFQSKAANLQQSLQNLSLTDREDEASKITERVLIGKLLSTRIFSRYKMEDSISKIWSLKRKLKVEGIEGNIFKFIFSDVREKEAIFRRRPCTTTFNVQIHGLPPRLFNLENAEKIEIDREIHEDALTKRSLVGGRFIRLRVEIAVEDPIPGGFFQNREKGKEIWIQFKYERLSDFCYVCGLLDHVTGRCGFKAIVTFKAQEHKKLLKEMGEIENEDSREVGLELAEWVGTGLSSQRQASGEKDSPVPRKVLQRKRPGQHLPGGSSKAENSLREAHHQEESEDGRDGLGIVDSQQEFSLGRKSPSPIRTRSWRKKKSEGSTMLHHHEAA</sequence>
<keyword evidence="4" id="KW-1185">Reference proteome</keyword>
<dbReference type="AlphaFoldDB" id="A0A8K0HBE3"/>
<evidence type="ECO:0000259" key="2">
    <source>
        <dbReference type="Pfam" id="PF14392"/>
    </source>
</evidence>
<reference evidence="3" key="1">
    <citation type="submission" date="2020-03" db="EMBL/GenBank/DDBJ databases">
        <title>A high-quality chromosome-level genome assembly of a woody plant with both climbing and erect habits, Rhamnella rubrinervis.</title>
        <authorList>
            <person name="Lu Z."/>
            <person name="Yang Y."/>
            <person name="Zhu X."/>
            <person name="Sun Y."/>
        </authorList>
    </citation>
    <scope>NUCLEOTIDE SEQUENCE</scope>
    <source>
        <strain evidence="3">BYM</strain>
        <tissue evidence="3">Leaf</tissue>
    </source>
</reference>
<dbReference type="PANTHER" id="PTHR31286">
    <property type="entry name" value="GLYCINE-RICH CELL WALL STRUCTURAL PROTEIN 1.8-LIKE"/>
    <property type="match status" value="1"/>
</dbReference>
<organism evidence="3 4">
    <name type="scientific">Rhamnella rubrinervis</name>
    <dbReference type="NCBI Taxonomy" id="2594499"/>
    <lineage>
        <taxon>Eukaryota</taxon>
        <taxon>Viridiplantae</taxon>
        <taxon>Streptophyta</taxon>
        <taxon>Embryophyta</taxon>
        <taxon>Tracheophyta</taxon>
        <taxon>Spermatophyta</taxon>
        <taxon>Magnoliopsida</taxon>
        <taxon>eudicotyledons</taxon>
        <taxon>Gunneridae</taxon>
        <taxon>Pentapetalae</taxon>
        <taxon>rosids</taxon>
        <taxon>fabids</taxon>
        <taxon>Rosales</taxon>
        <taxon>Rhamnaceae</taxon>
        <taxon>rhamnoid group</taxon>
        <taxon>Rhamneae</taxon>
        <taxon>Rhamnella</taxon>
    </lineage>
</organism>
<name>A0A8K0HBE3_9ROSA</name>
<evidence type="ECO:0000313" key="4">
    <source>
        <dbReference type="Proteomes" id="UP000796880"/>
    </source>
</evidence>
<dbReference type="Pfam" id="PF14392">
    <property type="entry name" value="zf-CCHC_4"/>
    <property type="match status" value="1"/>
</dbReference>
<dbReference type="EMBL" id="VOIH02000004">
    <property type="protein sequence ID" value="KAF3449457.1"/>
    <property type="molecule type" value="Genomic_DNA"/>
</dbReference>
<dbReference type="PANTHER" id="PTHR31286:SF178">
    <property type="entry name" value="DUF4283 DOMAIN-CONTAINING PROTEIN"/>
    <property type="match status" value="1"/>
</dbReference>
<accession>A0A8K0HBE3</accession>
<protein>
    <recommendedName>
        <fullName evidence="2">Zinc knuckle CX2CX4HX4C domain-containing protein</fullName>
    </recommendedName>
</protein>
<gene>
    <name evidence="3" type="ORF">FNV43_RR10185</name>
</gene>
<evidence type="ECO:0000256" key="1">
    <source>
        <dbReference type="SAM" id="MobiDB-lite"/>
    </source>
</evidence>
<feature type="region of interest" description="Disordered" evidence="1">
    <location>
        <begin position="234"/>
        <end position="330"/>
    </location>
</feature>
<dbReference type="OrthoDB" id="1165906at2759"/>
<evidence type="ECO:0000313" key="3">
    <source>
        <dbReference type="EMBL" id="KAF3449457.1"/>
    </source>
</evidence>
<feature type="compositionally biased region" description="Basic and acidic residues" evidence="1">
    <location>
        <begin position="271"/>
        <end position="280"/>
    </location>
</feature>
<dbReference type="InterPro" id="IPR025836">
    <property type="entry name" value="Zn_knuckle_CX2CX4HX4C"/>
</dbReference>
<dbReference type="Proteomes" id="UP000796880">
    <property type="component" value="Unassembled WGS sequence"/>
</dbReference>
<comment type="caution">
    <text evidence="3">The sequence shown here is derived from an EMBL/GenBank/DDBJ whole genome shotgun (WGS) entry which is preliminary data.</text>
</comment>
<dbReference type="InterPro" id="IPR040256">
    <property type="entry name" value="At4g02000-like"/>
</dbReference>